<evidence type="ECO:0000256" key="4">
    <source>
        <dbReference type="ARBA" id="ARBA00023316"/>
    </source>
</evidence>
<dbReference type="PANTHER" id="PTHR34136:SF1">
    <property type="entry name" value="UDP-N-ACETYL-D-MANNOSAMINURONIC ACID TRANSFERASE"/>
    <property type="match status" value="1"/>
</dbReference>
<dbReference type="GO" id="GO:0047244">
    <property type="term" value="F:N-acetylglucosaminyldiphosphoundecaprenol N-acetyl-beta-D-mannosaminyltransferase activity"/>
    <property type="evidence" value="ECO:0007669"/>
    <property type="project" value="UniProtKB-UniRule"/>
</dbReference>
<keyword evidence="1 5" id="KW-0328">Glycosyltransferase</keyword>
<comment type="pathway">
    <text evidence="5">Cell wall biogenesis; teichoic acid biosynthesis.</text>
</comment>
<keyword evidence="7" id="KW-1185">Reference proteome</keyword>
<sequence length="245" mass="27811">MTPQFVKILDVPFINTTRAAFIQTLQNRIEKKEKTFVVTANPEIVMATLDDEDYKRTLEKADFITADGIGIVKAAQLVGEPLPERVSGFDMMMDLLEAANQKQYRVFFLGAADHVLQQTLEKVKSDYPGIQIAGAQNGFFDWNDSVLPQMIKDSKPDLVFVALGFPRQENWIGGHIGQFNQGVFIGIGGSFDVFSGNVKRAPEAWQKLNLEWFYRLVKQPSRWKRMLVLPKFALTVIQKKALNKR</sequence>
<dbReference type="InterPro" id="IPR034714">
    <property type="entry name" value="TagA_TarA"/>
</dbReference>
<dbReference type="EMBL" id="QLZR01000001">
    <property type="protein sequence ID" value="RAZ80744.1"/>
    <property type="molecule type" value="Genomic_DNA"/>
</dbReference>
<dbReference type="PANTHER" id="PTHR34136">
    <property type="match status" value="1"/>
</dbReference>
<dbReference type="HAMAP" id="MF_02070">
    <property type="entry name" value="TagA_TarA"/>
    <property type="match status" value="1"/>
</dbReference>
<evidence type="ECO:0000256" key="3">
    <source>
        <dbReference type="ARBA" id="ARBA00022944"/>
    </source>
</evidence>
<dbReference type="NCBIfam" id="TIGR00696">
    <property type="entry name" value="wecG_tagA_cpsF"/>
    <property type="match status" value="1"/>
</dbReference>
<dbReference type="Pfam" id="PF03808">
    <property type="entry name" value="Glyco_tran_WecG"/>
    <property type="match status" value="1"/>
</dbReference>
<evidence type="ECO:0000313" key="6">
    <source>
        <dbReference type="EMBL" id="RAZ80744.1"/>
    </source>
</evidence>
<dbReference type="UniPathway" id="UPA00632"/>
<name>A0A365L5P5_9BACL</name>
<comment type="caution">
    <text evidence="6">The sequence shown here is derived from an EMBL/GenBank/DDBJ whole genome shotgun (WGS) entry which is preliminary data.</text>
</comment>
<dbReference type="GO" id="GO:0071555">
    <property type="term" value="P:cell wall organization"/>
    <property type="evidence" value="ECO:0007669"/>
    <property type="project" value="UniProtKB-KW"/>
</dbReference>
<dbReference type="CDD" id="cd06533">
    <property type="entry name" value="Glyco_transf_WecG_TagA"/>
    <property type="match status" value="1"/>
</dbReference>
<dbReference type="GO" id="GO:0019350">
    <property type="term" value="P:teichoic acid biosynthetic process"/>
    <property type="evidence" value="ECO:0007669"/>
    <property type="project" value="UniProtKB-UniRule"/>
</dbReference>
<dbReference type="Proteomes" id="UP000251002">
    <property type="component" value="Unassembled WGS sequence"/>
</dbReference>
<gene>
    <name evidence="6" type="ORF">DP120_00175</name>
</gene>
<keyword evidence="2 5" id="KW-0808">Transferase</keyword>
<keyword evidence="3 5" id="KW-0777">Teichoic acid biosynthesis</keyword>
<dbReference type="AlphaFoldDB" id="A0A365L5P5"/>
<proteinExistence type="inferred from homology"/>
<reference evidence="6 7" key="1">
    <citation type="submission" date="2018-06" db="EMBL/GenBank/DDBJ databases">
        <title>The draft genome sequences of strains SCU63 and S1.</title>
        <authorList>
            <person name="Gan L."/>
        </authorList>
    </citation>
    <scope>NUCLEOTIDE SEQUENCE [LARGE SCALE GENOMIC DNA]</scope>
    <source>
        <strain evidence="6 7">SCU63</strain>
    </source>
</reference>
<dbReference type="EC" id="2.4.1.187" evidence="5"/>
<keyword evidence="4 5" id="KW-0961">Cell wall biogenesis/degradation</keyword>
<evidence type="ECO:0000256" key="5">
    <source>
        <dbReference type="HAMAP-Rule" id="MF_02070"/>
    </source>
</evidence>
<evidence type="ECO:0000256" key="1">
    <source>
        <dbReference type="ARBA" id="ARBA00022676"/>
    </source>
</evidence>
<accession>A0A365L5P5</accession>
<dbReference type="RefSeq" id="WP_112221175.1">
    <property type="nucleotide sequence ID" value="NZ_CP196859.1"/>
</dbReference>
<dbReference type="InterPro" id="IPR004629">
    <property type="entry name" value="WecG_TagA_CpsF"/>
</dbReference>
<organism evidence="6 7">
    <name type="scientific">Planococcus halotolerans</name>
    <dbReference type="NCBI Taxonomy" id="2233542"/>
    <lineage>
        <taxon>Bacteria</taxon>
        <taxon>Bacillati</taxon>
        <taxon>Bacillota</taxon>
        <taxon>Bacilli</taxon>
        <taxon>Bacillales</taxon>
        <taxon>Caryophanaceae</taxon>
        <taxon>Planococcus</taxon>
    </lineage>
</organism>
<comment type="function">
    <text evidence="5">Catalyzes the conversion of GlcNAc-PP-undecaprenol into ManNAc-GlcNAc-PP-undecaprenol, the first committed lipid intermediate in the de novo synthesis of teichoic acid.</text>
</comment>
<comment type="similarity">
    <text evidence="5">Belongs to the glycosyltransferase 26 family. TagA/TarA subfamily.</text>
</comment>
<evidence type="ECO:0000256" key="2">
    <source>
        <dbReference type="ARBA" id="ARBA00022679"/>
    </source>
</evidence>
<comment type="catalytic activity">
    <reaction evidence="5">
        <text>UDP-N-acetyl-alpha-D-mannosamine + N-acetyl-alpha-D-glucosaminyl-di-trans,octa-cis-undecaprenyl diphosphate = N-acetyl-beta-D-mannosaminyl-(1-&gt;4)-N-acetyl-alpha-D-glucosaminyl di-trans,octa-cis-undecaprenyl diphosphate + UDP + H(+)</text>
        <dbReference type="Rhea" id="RHEA:16053"/>
        <dbReference type="ChEBI" id="CHEBI:15378"/>
        <dbReference type="ChEBI" id="CHEBI:58223"/>
        <dbReference type="ChEBI" id="CHEBI:62959"/>
        <dbReference type="ChEBI" id="CHEBI:68623"/>
        <dbReference type="ChEBI" id="CHEBI:132210"/>
        <dbReference type="EC" id="2.4.1.187"/>
    </reaction>
</comment>
<evidence type="ECO:0000313" key="7">
    <source>
        <dbReference type="Proteomes" id="UP000251002"/>
    </source>
</evidence>
<protein>
    <recommendedName>
        <fullName evidence="5">N-acetylglucosaminyldiphosphoundecaprenol N-acetyl-beta-D-mannosaminyltransferase</fullName>
        <ecNumber evidence="5">2.4.1.187</ecNumber>
    </recommendedName>
    <alternativeName>
        <fullName evidence="5">N-acetylmannosaminyltransferase</fullName>
    </alternativeName>
    <alternativeName>
        <fullName evidence="5">UDP-N-acetylmannosamine transferase</fullName>
    </alternativeName>
    <alternativeName>
        <fullName evidence="5">UDP-N-acetylmannosamine:N-acetylglucosaminyl pyrophosphorylundecaprenol N-acetylmannosaminyltransferase</fullName>
    </alternativeName>
</protein>